<protein>
    <submittedName>
        <fullName evidence="1">Uncharacterized protein</fullName>
    </submittedName>
</protein>
<dbReference type="Proteomes" id="UP001055072">
    <property type="component" value="Unassembled WGS sequence"/>
</dbReference>
<proteinExistence type="predicted"/>
<reference evidence="1" key="1">
    <citation type="journal article" date="2021" name="Environ. Microbiol.">
        <title>Gene family expansions and transcriptome signatures uncover fungal adaptations to wood decay.</title>
        <authorList>
            <person name="Hage H."/>
            <person name="Miyauchi S."/>
            <person name="Viragh M."/>
            <person name="Drula E."/>
            <person name="Min B."/>
            <person name="Chaduli D."/>
            <person name="Navarro D."/>
            <person name="Favel A."/>
            <person name="Norest M."/>
            <person name="Lesage-Meessen L."/>
            <person name="Balint B."/>
            <person name="Merenyi Z."/>
            <person name="de Eugenio L."/>
            <person name="Morin E."/>
            <person name="Martinez A.T."/>
            <person name="Baldrian P."/>
            <person name="Stursova M."/>
            <person name="Martinez M.J."/>
            <person name="Novotny C."/>
            <person name="Magnuson J.K."/>
            <person name="Spatafora J.W."/>
            <person name="Maurice S."/>
            <person name="Pangilinan J."/>
            <person name="Andreopoulos W."/>
            <person name="LaButti K."/>
            <person name="Hundley H."/>
            <person name="Na H."/>
            <person name="Kuo A."/>
            <person name="Barry K."/>
            <person name="Lipzen A."/>
            <person name="Henrissat B."/>
            <person name="Riley R."/>
            <person name="Ahrendt S."/>
            <person name="Nagy L.G."/>
            <person name="Grigoriev I.V."/>
            <person name="Martin F."/>
            <person name="Rosso M.N."/>
        </authorList>
    </citation>
    <scope>NUCLEOTIDE SEQUENCE</scope>
    <source>
        <strain evidence="1">CBS 384.51</strain>
    </source>
</reference>
<sequence length="314" mass="35909">MDNCPAEVLLNIFSYVCTDTGQAGCTLSLVSRRFHDVSSLIRFEKICLKSLLRMRFFHEMLKRRSSPPVVRHLFLRVDSYDSLLPHHYGDDEDQGSDLTPADLCVSIVSSLAPFLITLAGCIRNLSLTHGSLFRSVASFPLLRDLNLSCSVGDEANISLPSMPSLRRFHMINPNPGKKFIVDLNFIIEHAPQLTHIRLSNFFPSCTLRRTAESALKRETSSQLCLPQGLEVLKFERTFACRFKRDDPKQFEITDGPHTDRPLNRYNVRDCEEDWKDVTDQAGEGCWRIRLHRTLAIREYLKNLERMDGVGVPLR</sequence>
<name>A0ACB8U6Z7_9APHY</name>
<evidence type="ECO:0000313" key="2">
    <source>
        <dbReference type="Proteomes" id="UP001055072"/>
    </source>
</evidence>
<keyword evidence="2" id="KW-1185">Reference proteome</keyword>
<comment type="caution">
    <text evidence="1">The sequence shown here is derived from an EMBL/GenBank/DDBJ whole genome shotgun (WGS) entry which is preliminary data.</text>
</comment>
<organism evidence="1 2">
    <name type="scientific">Irpex rosettiformis</name>
    <dbReference type="NCBI Taxonomy" id="378272"/>
    <lineage>
        <taxon>Eukaryota</taxon>
        <taxon>Fungi</taxon>
        <taxon>Dikarya</taxon>
        <taxon>Basidiomycota</taxon>
        <taxon>Agaricomycotina</taxon>
        <taxon>Agaricomycetes</taxon>
        <taxon>Polyporales</taxon>
        <taxon>Irpicaceae</taxon>
        <taxon>Irpex</taxon>
    </lineage>
</organism>
<dbReference type="EMBL" id="MU274908">
    <property type="protein sequence ID" value="KAI0090072.1"/>
    <property type="molecule type" value="Genomic_DNA"/>
</dbReference>
<evidence type="ECO:0000313" key="1">
    <source>
        <dbReference type="EMBL" id="KAI0090072.1"/>
    </source>
</evidence>
<gene>
    <name evidence="1" type="ORF">BDY19DRAFT_748944</name>
</gene>
<accession>A0ACB8U6Z7</accession>